<dbReference type="GO" id="GO:0032006">
    <property type="term" value="P:regulation of TOR signaling"/>
    <property type="evidence" value="ECO:0007669"/>
    <property type="project" value="TreeGrafter"/>
</dbReference>
<reference evidence="1" key="1">
    <citation type="journal article" date="2016" name="Sci. Rep.">
        <title>Molecular characterization of firefly nuptial gifts: a multi-omics approach sheds light on postcopulatory sexual selection.</title>
        <authorList>
            <person name="Al-Wathiqui N."/>
            <person name="Fallon T.R."/>
            <person name="South A."/>
            <person name="Weng J.K."/>
            <person name="Lewis S.M."/>
        </authorList>
    </citation>
    <scope>NUCLEOTIDE SEQUENCE</scope>
</reference>
<reference evidence="2 3" key="2">
    <citation type="journal article" date="2018" name="Elife">
        <title>Firefly genomes illuminate parallel origins of bioluminescence in beetles.</title>
        <authorList>
            <person name="Fallon T.R."/>
            <person name="Lower S.E."/>
            <person name="Chang C.H."/>
            <person name="Bessho-Uehara M."/>
            <person name="Martin G.J."/>
            <person name="Bewick A.J."/>
            <person name="Behringer M."/>
            <person name="Debat H.J."/>
            <person name="Wong I."/>
            <person name="Day J.C."/>
            <person name="Suvorov A."/>
            <person name="Silva C.J."/>
            <person name="Stanger-Hall K.F."/>
            <person name="Hall D.W."/>
            <person name="Schmitz R.J."/>
            <person name="Nelson D.R."/>
            <person name="Lewis S.M."/>
            <person name="Shigenobu S."/>
            <person name="Bybee S.M."/>
            <person name="Larracuente A.M."/>
            <person name="Oba Y."/>
            <person name="Weng J.K."/>
        </authorList>
    </citation>
    <scope>NUCLEOTIDE SEQUENCE [LARGE SCALE GENOMIC DNA]</scope>
    <source>
        <strain evidence="2">1611_PpyrPB1</strain>
        <tissue evidence="2">Whole body</tissue>
    </source>
</reference>
<accession>A0A1Y1KX22</accession>
<evidence type="ECO:0000313" key="3">
    <source>
        <dbReference type="Proteomes" id="UP000327044"/>
    </source>
</evidence>
<reference evidence="2" key="3">
    <citation type="submission" date="2019-08" db="EMBL/GenBank/DDBJ databases">
        <authorList>
            <consortium name="Photinus pyralis genome working group"/>
            <person name="Fallon T.R."/>
            <person name="Sander Lower S.E."/>
            <person name="Weng J.-K."/>
        </authorList>
    </citation>
    <scope>NUCLEOTIDE SEQUENCE</scope>
    <source>
        <strain evidence="2">1611_PpyrPB1</strain>
        <tissue evidence="2">Whole body</tissue>
    </source>
</reference>
<sequence>MRAISLVDRLEFDFSGNILRKGLTLGDVDNDGVSELVVGGETGNVSVFKGAKKYAMLTGLSFVSCVCVGDIFNVGKNCLVVITADGWCYVYCVLVTYVSVECEADDEGSDQVDGQIFSSESVESERSNDSAVHSAQEKERVELKRLHSQRIPANTKDVLLADINGDGLLELVVGLTDRVVRSYRWVADENSAADGFDNVSGKLVCLNKWECAKQIGSITLHHSPEGVPSLLVAQPGGTFMRIVCHLEDSSQSLENTGEHSDSGSSRTESLVGSRIDYQFLGISRARNQNISTEIVGDLIQRRSPESTKKGRPYSVATLDGTIMLVHDDIITWSIAVDHQIFSLHKMDVTGDGCDNIIACSWDGQTYILDQDKNVVKFQLEESVQSFDCGYYNLHGGVNSTCFVYATFHNKIYLYYDIPLTKMTCKRFEPDLSILKDLVNAEDLDQKSKNELVEYLLYGVKNV</sequence>
<dbReference type="Proteomes" id="UP000327044">
    <property type="component" value="Unassembled WGS sequence"/>
</dbReference>
<dbReference type="Pfam" id="PF15907">
    <property type="entry name" value="Itfg2"/>
    <property type="match status" value="1"/>
</dbReference>
<dbReference type="InParanoid" id="A0A1Y1KX22"/>
<evidence type="ECO:0000313" key="2">
    <source>
        <dbReference type="EMBL" id="KAB0792017.1"/>
    </source>
</evidence>
<name>A0A1Y1KX22_PHOPY</name>
<dbReference type="SUPFAM" id="SSF69318">
    <property type="entry name" value="Integrin alpha N-terminal domain"/>
    <property type="match status" value="1"/>
</dbReference>
<dbReference type="EMBL" id="GEZM01071281">
    <property type="protein sequence ID" value="JAV65912.1"/>
    <property type="molecule type" value="Transcribed_RNA"/>
</dbReference>
<dbReference type="InterPro" id="IPR031793">
    <property type="entry name" value="KICSTOR_ITFG2"/>
</dbReference>
<dbReference type="InterPro" id="IPR028994">
    <property type="entry name" value="Integrin_alpha_N"/>
</dbReference>
<dbReference type="OrthoDB" id="9996127at2759"/>
<evidence type="ECO:0000313" key="1">
    <source>
        <dbReference type="EMBL" id="JAV65912.1"/>
    </source>
</evidence>
<proteinExistence type="predicted"/>
<protein>
    <recommendedName>
        <fullName evidence="4">Integrin-alpha FG-GAP repeat-containing protein 2</fullName>
    </recommendedName>
</protein>
<dbReference type="PANTHER" id="PTHR16317:SF1">
    <property type="entry name" value="KICSTOR COMPLEX PROTEIN ITFG2"/>
    <property type="match status" value="1"/>
</dbReference>
<dbReference type="AlphaFoldDB" id="A0A1Y1KX22"/>
<keyword evidence="3" id="KW-1185">Reference proteome</keyword>
<dbReference type="EMBL" id="VVIM01000010">
    <property type="protein sequence ID" value="KAB0792017.1"/>
    <property type="molecule type" value="Genomic_DNA"/>
</dbReference>
<organism evidence="1">
    <name type="scientific">Photinus pyralis</name>
    <name type="common">Common eastern firefly</name>
    <name type="synonym">Lampyris pyralis</name>
    <dbReference type="NCBI Taxonomy" id="7054"/>
    <lineage>
        <taxon>Eukaryota</taxon>
        <taxon>Metazoa</taxon>
        <taxon>Ecdysozoa</taxon>
        <taxon>Arthropoda</taxon>
        <taxon>Hexapoda</taxon>
        <taxon>Insecta</taxon>
        <taxon>Pterygota</taxon>
        <taxon>Neoptera</taxon>
        <taxon>Endopterygota</taxon>
        <taxon>Coleoptera</taxon>
        <taxon>Polyphaga</taxon>
        <taxon>Elateriformia</taxon>
        <taxon>Elateroidea</taxon>
        <taxon>Lampyridae</taxon>
        <taxon>Lampyrinae</taxon>
        <taxon>Photinus</taxon>
    </lineage>
</organism>
<dbReference type="PANTHER" id="PTHR16317">
    <property type="entry name" value="INTEGRIN ALPHA REPEAT DOMAIN-CONTAINING"/>
    <property type="match status" value="1"/>
</dbReference>
<gene>
    <name evidence="2" type="ORF">PPYR_13978</name>
</gene>
<evidence type="ECO:0008006" key="4">
    <source>
        <dbReference type="Google" id="ProtNLM"/>
    </source>
</evidence>